<dbReference type="InterPro" id="IPR006379">
    <property type="entry name" value="HAD-SF_hydro_IIB"/>
</dbReference>
<dbReference type="SUPFAM" id="SSF56784">
    <property type="entry name" value="HAD-like"/>
    <property type="match status" value="1"/>
</dbReference>
<name>A0A174E7Q0_9CLOT</name>
<organism evidence="1 2">
    <name type="scientific">Clostridium paraputrificum</name>
    <dbReference type="NCBI Taxonomy" id="29363"/>
    <lineage>
        <taxon>Bacteria</taxon>
        <taxon>Bacillati</taxon>
        <taxon>Bacillota</taxon>
        <taxon>Clostridia</taxon>
        <taxon>Eubacteriales</taxon>
        <taxon>Clostridiaceae</taxon>
        <taxon>Clostridium</taxon>
    </lineage>
</organism>
<dbReference type="InterPro" id="IPR023214">
    <property type="entry name" value="HAD_sf"/>
</dbReference>
<dbReference type="SFLD" id="SFLDG01140">
    <property type="entry name" value="C2.B:_Phosphomannomutase_and_P"/>
    <property type="match status" value="1"/>
</dbReference>
<dbReference type="EMBL" id="MAPZ01000035">
    <property type="protein sequence ID" value="OBY09313.1"/>
    <property type="molecule type" value="Genomic_DNA"/>
</dbReference>
<dbReference type="InterPro" id="IPR036412">
    <property type="entry name" value="HAD-like_sf"/>
</dbReference>
<dbReference type="GO" id="GO:0005829">
    <property type="term" value="C:cytosol"/>
    <property type="evidence" value="ECO:0007669"/>
    <property type="project" value="TreeGrafter"/>
</dbReference>
<evidence type="ECO:0000313" key="2">
    <source>
        <dbReference type="Proteomes" id="UP000092714"/>
    </source>
</evidence>
<dbReference type="SFLD" id="SFLDG01144">
    <property type="entry name" value="C2.B.4:_PGP_Like"/>
    <property type="match status" value="1"/>
</dbReference>
<dbReference type="eggNOG" id="COG0561">
    <property type="taxonomic scope" value="Bacteria"/>
</dbReference>
<comment type="caution">
    <text evidence="1">The sequence shown here is derived from an EMBL/GenBank/DDBJ whole genome shotgun (WGS) entry which is preliminary data.</text>
</comment>
<dbReference type="OrthoDB" id="9781413at2"/>
<evidence type="ECO:0000313" key="1">
    <source>
        <dbReference type="EMBL" id="OBY09313.1"/>
    </source>
</evidence>
<dbReference type="Gene3D" id="3.30.1240.10">
    <property type="match status" value="1"/>
</dbReference>
<dbReference type="GO" id="GO:0016791">
    <property type="term" value="F:phosphatase activity"/>
    <property type="evidence" value="ECO:0007669"/>
    <property type="project" value="UniProtKB-ARBA"/>
</dbReference>
<dbReference type="Pfam" id="PF08282">
    <property type="entry name" value="Hydrolase_3"/>
    <property type="match status" value="1"/>
</dbReference>
<dbReference type="InterPro" id="IPR000150">
    <property type="entry name" value="Cof"/>
</dbReference>
<dbReference type="GO" id="GO:0000287">
    <property type="term" value="F:magnesium ion binding"/>
    <property type="evidence" value="ECO:0007669"/>
    <property type="project" value="TreeGrafter"/>
</dbReference>
<sequence length="280" mass="30836">MSYKVICIDVDGTLLGESGIIPEENILAIEQAYKKGVQVVISTGRIYSNAVQIAKRIQVKSPVIAANGAVVKDWYNGKTIFHASFTRGEYEKLLELLSKYKLVAHFYTMDRVIAYSAIGSIAALVYKMKNYSKSNKIYVDSYLTLKSLRKKLIDLEGHIVKCVLYSIDKENLRGFRKEIEDNSDMSVFGAGSYSIEIGPKGVSKGNSVKILSNYLSINIDDVICIGDNENDIEMVKYAGLGVAMGNGVDSLKEVADYVTDTNINSGVANVINKFILAKNP</sequence>
<dbReference type="PANTHER" id="PTHR10000:SF8">
    <property type="entry name" value="HAD SUPERFAMILY HYDROLASE-LIKE, TYPE 3"/>
    <property type="match status" value="1"/>
</dbReference>
<dbReference type="RefSeq" id="WP_027098751.1">
    <property type="nucleotide sequence ID" value="NZ_CABJAZ010000009.1"/>
</dbReference>
<keyword evidence="2" id="KW-1185">Reference proteome</keyword>
<reference evidence="1 2" key="1">
    <citation type="submission" date="2016-06" db="EMBL/GenBank/DDBJ databases">
        <authorList>
            <person name="Kjaerup R.B."/>
            <person name="Dalgaard T.S."/>
            <person name="Juul-Madsen H.R."/>
        </authorList>
    </citation>
    <scope>NUCLEOTIDE SEQUENCE [LARGE SCALE GENOMIC DNA]</scope>
    <source>
        <strain evidence="1 2">373-A1</strain>
    </source>
</reference>
<accession>A0A174E7Q0</accession>
<gene>
    <name evidence="1" type="ORF">CP373A1_16315</name>
</gene>
<dbReference type="PANTHER" id="PTHR10000">
    <property type="entry name" value="PHOSPHOSERINE PHOSPHATASE"/>
    <property type="match status" value="1"/>
</dbReference>
<dbReference type="NCBIfam" id="TIGR00099">
    <property type="entry name" value="Cof-subfamily"/>
    <property type="match status" value="1"/>
</dbReference>
<dbReference type="Gene3D" id="3.40.50.1000">
    <property type="entry name" value="HAD superfamily/HAD-like"/>
    <property type="match status" value="1"/>
</dbReference>
<proteinExistence type="predicted"/>
<dbReference type="AlphaFoldDB" id="A0A174E7Q0"/>
<dbReference type="CDD" id="cd07516">
    <property type="entry name" value="HAD_Pase"/>
    <property type="match status" value="1"/>
</dbReference>
<dbReference type="Proteomes" id="UP000092714">
    <property type="component" value="Unassembled WGS sequence"/>
</dbReference>
<protein>
    <recommendedName>
        <fullName evidence="3">Sugar phosphatase YidA</fullName>
    </recommendedName>
</protein>
<dbReference type="SFLD" id="SFLDS00003">
    <property type="entry name" value="Haloacid_Dehalogenase"/>
    <property type="match status" value="1"/>
</dbReference>
<dbReference type="NCBIfam" id="TIGR01484">
    <property type="entry name" value="HAD-SF-IIB"/>
    <property type="match status" value="1"/>
</dbReference>
<evidence type="ECO:0008006" key="3">
    <source>
        <dbReference type="Google" id="ProtNLM"/>
    </source>
</evidence>
<dbReference type="GeneID" id="42776581"/>